<dbReference type="RefSeq" id="WP_145990007.1">
    <property type="nucleotide sequence ID" value="NZ_JAAUVV010000001.1"/>
</dbReference>
<evidence type="ECO:0000313" key="2">
    <source>
        <dbReference type="EMBL" id="NJJ02928.1"/>
    </source>
</evidence>
<name>A0AAP7CBW7_9CORY</name>
<gene>
    <name evidence="2" type="ORF">HC138_00820</name>
</gene>
<feature type="chain" id="PRO_5042877381" evidence="1">
    <location>
        <begin position="22"/>
        <end position="306"/>
    </location>
</feature>
<evidence type="ECO:0000256" key="1">
    <source>
        <dbReference type="SAM" id="SignalP"/>
    </source>
</evidence>
<sequence length="306" mass="32052">MSRLTAAVAAVALSLSLTACAGEEDLIEGVPAFPVDEPGVTVVDTGEHARVLSYTENAEPWSTTVAVSSGVAQTVGDQVRGGDVAITTLPLDISVGDAPELGEGEAAASRRIDFTVGSGKHSNLDIGQDVAATEGFRMSWRGDDSGKISTIKLLAPPEAPERGLQHVEPALLALITQNVVFPTEPIGEGGVWKVENRVAGDNTMLRTTTYTVESLTGSTVDLAVDIEERPSEKDMTIDADAAGDLNGQHIEVESSSTTSKGHITVDFSRPLPVSGEVEATTHLVYSGGEQTTRVVQDITRAVRYGA</sequence>
<feature type="signal peptide" evidence="1">
    <location>
        <begin position="1"/>
        <end position="21"/>
    </location>
</feature>
<reference evidence="2 3" key="1">
    <citation type="submission" date="2020-03" db="EMBL/GenBank/DDBJ databases">
        <title>Draft genome sequences of bacterial isolates from the female urobiome.</title>
        <authorList>
            <person name="Miller-Ensminger T."/>
            <person name="Wolfe A.J."/>
            <person name="Putonti C."/>
        </authorList>
    </citation>
    <scope>NUCLEOTIDE SEQUENCE [LARGE SCALE GENOMIC DNA]</scope>
    <source>
        <strain evidence="2 3">UMB8490</strain>
    </source>
</reference>
<proteinExistence type="predicted"/>
<dbReference type="Proteomes" id="UP000591626">
    <property type="component" value="Unassembled WGS sequence"/>
</dbReference>
<dbReference type="PROSITE" id="PS51257">
    <property type="entry name" value="PROKAR_LIPOPROTEIN"/>
    <property type="match status" value="1"/>
</dbReference>
<dbReference type="EMBL" id="JAAUVV010000001">
    <property type="protein sequence ID" value="NJJ02928.1"/>
    <property type="molecule type" value="Genomic_DNA"/>
</dbReference>
<keyword evidence="1" id="KW-0732">Signal</keyword>
<dbReference type="AlphaFoldDB" id="A0AAP7CBW7"/>
<comment type="caution">
    <text evidence="2">The sequence shown here is derived from an EMBL/GenBank/DDBJ whole genome shotgun (WGS) entry which is preliminary data.</text>
</comment>
<accession>A0AAP7CBW7</accession>
<organism evidence="2 3">
    <name type="scientific">Corynebacterium coyleae</name>
    <dbReference type="NCBI Taxonomy" id="53374"/>
    <lineage>
        <taxon>Bacteria</taxon>
        <taxon>Bacillati</taxon>
        <taxon>Actinomycetota</taxon>
        <taxon>Actinomycetes</taxon>
        <taxon>Mycobacteriales</taxon>
        <taxon>Corynebacteriaceae</taxon>
        <taxon>Corynebacterium</taxon>
    </lineage>
</organism>
<protein>
    <submittedName>
        <fullName evidence="2">Oxidoreductase</fullName>
    </submittedName>
</protein>
<evidence type="ECO:0000313" key="3">
    <source>
        <dbReference type="Proteomes" id="UP000591626"/>
    </source>
</evidence>